<evidence type="ECO:0000313" key="3">
    <source>
        <dbReference type="Proteomes" id="UP000031030"/>
    </source>
</evidence>
<evidence type="ECO:0008006" key="4">
    <source>
        <dbReference type="Google" id="ProtNLM"/>
    </source>
</evidence>
<organism evidence="2 3">
    <name type="scientific">Microbacterium mangrovi</name>
    <dbReference type="NCBI Taxonomy" id="1348253"/>
    <lineage>
        <taxon>Bacteria</taxon>
        <taxon>Bacillati</taxon>
        <taxon>Actinomycetota</taxon>
        <taxon>Actinomycetes</taxon>
        <taxon>Micrococcales</taxon>
        <taxon>Microbacteriaceae</taxon>
        <taxon>Microbacterium</taxon>
    </lineage>
</organism>
<evidence type="ECO:0000256" key="1">
    <source>
        <dbReference type="SAM" id="SignalP"/>
    </source>
</evidence>
<name>A0A0B2ABR8_9MICO</name>
<feature type="signal peptide" evidence="1">
    <location>
        <begin position="1"/>
        <end position="28"/>
    </location>
</feature>
<feature type="chain" id="PRO_5002085463" description="ABC transporter substrate-binding protein" evidence="1">
    <location>
        <begin position="29"/>
        <end position="190"/>
    </location>
</feature>
<keyword evidence="1" id="KW-0732">Signal</keyword>
<dbReference type="EMBL" id="JTDK01000006">
    <property type="protein sequence ID" value="KHK99037.1"/>
    <property type="molecule type" value="Genomic_DNA"/>
</dbReference>
<gene>
    <name evidence="2" type="ORF">LK09_07470</name>
</gene>
<reference evidence="2 3" key="1">
    <citation type="submission" date="2014-11" db="EMBL/GenBank/DDBJ databases">
        <title>Genome sequence of Microbacterium mangrovi MUSC 115(T).</title>
        <authorList>
            <person name="Lee L.-H."/>
        </authorList>
    </citation>
    <scope>NUCLEOTIDE SEQUENCE [LARGE SCALE GENOMIC DNA]</scope>
    <source>
        <strain evidence="2 3">MUSC 115</strain>
    </source>
</reference>
<dbReference type="RefSeq" id="WP_039398281.1">
    <property type="nucleotide sequence ID" value="NZ_JTDK01000006.1"/>
</dbReference>
<accession>A0A0B2ABR8</accession>
<keyword evidence="3" id="KW-1185">Reference proteome</keyword>
<dbReference type="Proteomes" id="UP000031030">
    <property type="component" value="Unassembled WGS sequence"/>
</dbReference>
<protein>
    <recommendedName>
        <fullName evidence="4">ABC transporter substrate-binding protein</fullName>
    </recommendedName>
</protein>
<comment type="caution">
    <text evidence="2">The sequence shown here is derived from an EMBL/GenBank/DDBJ whole genome shotgun (WGS) entry which is preliminary data.</text>
</comment>
<evidence type="ECO:0000313" key="2">
    <source>
        <dbReference type="EMBL" id="KHK99037.1"/>
    </source>
</evidence>
<proteinExistence type="predicted"/>
<sequence length="190" mass="18785">MRKKLLGGVGAAALTAALAFGAVIPAQAAPAPVVHSQAVGAPTRAAVQPAQITQTITNTAGQVIGTFTGTFTPTGFTSQNGQLNVNGLLNGTVTNAAGQVLATVTNQATSTTVTNAAGQNSCKILNLVLGPLHLDVLGLVVDLNQVNLNITAVPGAGNLLGNLLCSVAGLLDNGNGVNGLANILNHLLGL</sequence>
<dbReference type="STRING" id="1348253.LK09_07470"/>
<dbReference type="AlphaFoldDB" id="A0A0B2ABR8"/>